<dbReference type="EMBL" id="JAHDYS010000007">
    <property type="protein sequence ID" value="MBT1071986.1"/>
    <property type="molecule type" value="Genomic_DNA"/>
</dbReference>
<keyword evidence="2" id="KW-1185">Reference proteome</keyword>
<organism evidence="1 2">
    <name type="scientific">Pelotalea chapellei</name>
    <dbReference type="NCBI Taxonomy" id="44671"/>
    <lineage>
        <taxon>Bacteria</taxon>
        <taxon>Pseudomonadati</taxon>
        <taxon>Thermodesulfobacteriota</taxon>
        <taxon>Desulfuromonadia</taxon>
        <taxon>Geobacterales</taxon>
        <taxon>Geobacteraceae</taxon>
        <taxon>Pelotalea</taxon>
    </lineage>
</organism>
<dbReference type="RefSeq" id="WP_214298480.1">
    <property type="nucleotide sequence ID" value="NZ_JAHDYS010000007.1"/>
</dbReference>
<accession>A0ABS5U8L3</accession>
<reference evidence="1 2" key="1">
    <citation type="submission" date="2021-05" db="EMBL/GenBank/DDBJ databases">
        <title>The draft genome of Geobacter chapellei DSM 13688.</title>
        <authorList>
            <person name="Xu Z."/>
            <person name="Masuda Y."/>
            <person name="Itoh H."/>
            <person name="Senoo K."/>
        </authorList>
    </citation>
    <scope>NUCLEOTIDE SEQUENCE [LARGE SCALE GENOMIC DNA]</scope>
    <source>
        <strain evidence="1 2">DSM 13688</strain>
    </source>
</reference>
<name>A0ABS5U8L3_9BACT</name>
<proteinExistence type="predicted"/>
<dbReference type="Proteomes" id="UP000784128">
    <property type="component" value="Unassembled WGS sequence"/>
</dbReference>
<gene>
    <name evidence="1" type="ORF">KJB30_09335</name>
</gene>
<comment type="caution">
    <text evidence="1">The sequence shown here is derived from an EMBL/GenBank/DDBJ whole genome shotgun (WGS) entry which is preliminary data.</text>
</comment>
<sequence>MIKTATFEALLADAQPDGQGGYIFRLEGKTYQIKDTLEISKIAQDHGYIVIY</sequence>
<protein>
    <submittedName>
        <fullName evidence="1">Uncharacterized protein</fullName>
    </submittedName>
</protein>
<evidence type="ECO:0000313" key="2">
    <source>
        <dbReference type="Proteomes" id="UP000784128"/>
    </source>
</evidence>
<evidence type="ECO:0000313" key="1">
    <source>
        <dbReference type="EMBL" id="MBT1071986.1"/>
    </source>
</evidence>